<accession>A0ABR0MP01</accession>
<dbReference type="Proteomes" id="UP001358586">
    <property type="component" value="Chromosome 12"/>
</dbReference>
<gene>
    <name evidence="2" type="ORF">PVK06_043641</name>
</gene>
<sequence>MHPEKGFTLKESNYKEFMARIRQVAEDLNWELFCEKRPSVEEELVREFYANLTSSDLTEVPVREIRVPISSNAINEFFELPNFENDEYSSLIRNIKPENLHEILEELTIPGSKWTVSKQGIHTYRRESLTPIAKVWFYFIRFSLMSSSHGTTISLDRMVLLYSILTRKTTDAGKIILREMRNCATRRFSPAYFPFTIKILCLKAEILANVKKSGYSQCTITDWDLYRVARDSILQ</sequence>
<proteinExistence type="predicted"/>
<dbReference type="EMBL" id="JARKNE010000012">
    <property type="protein sequence ID" value="KAK5775709.1"/>
    <property type="molecule type" value="Genomic_DNA"/>
</dbReference>
<dbReference type="Pfam" id="PF20167">
    <property type="entry name" value="Transposase_32"/>
    <property type="match status" value="1"/>
</dbReference>
<evidence type="ECO:0000313" key="2">
    <source>
        <dbReference type="EMBL" id="KAK5775709.1"/>
    </source>
</evidence>
<comment type="caution">
    <text evidence="2">The sequence shown here is derived from an EMBL/GenBank/DDBJ whole genome shotgun (WGS) entry which is preliminary data.</text>
</comment>
<reference evidence="2 3" key="1">
    <citation type="submission" date="2023-03" db="EMBL/GenBank/DDBJ databases">
        <title>WGS of Gossypium arboreum.</title>
        <authorList>
            <person name="Yu D."/>
        </authorList>
    </citation>
    <scope>NUCLEOTIDE SEQUENCE [LARGE SCALE GENOMIC DNA]</scope>
    <source>
        <tissue evidence="2">Leaf</tissue>
    </source>
</reference>
<protein>
    <recommendedName>
        <fullName evidence="1">Putative plant transposon protein domain-containing protein</fullName>
    </recommendedName>
</protein>
<evidence type="ECO:0000313" key="3">
    <source>
        <dbReference type="Proteomes" id="UP001358586"/>
    </source>
</evidence>
<name>A0ABR0MP01_GOSAR</name>
<feature type="domain" description="Putative plant transposon protein" evidence="1">
    <location>
        <begin position="28"/>
        <end position="205"/>
    </location>
</feature>
<evidence type="ECO:0000259" key="1">
    <source>
        <dbReference type="Pfam" id="PF20167"/>
    </source>
</evidence>
<organism evidence="2 3">
    <name type="scientific">Gossypium arboreum</name>
    <name type="common">Tree cotton</name>
    <name type="synonym">Gossypium nanking</name>
    <dbReference type="NCBI Taxonomy" id="29729"/>
    <lineage>
        <taxon>Eukaryota</taxon>
        <taxon>Viridiplantae</taxon>
        <taxon>Streptophyta</taxon>
        <taxon>Embryophyta</taxon>
        <taxon>Tracheophyta</taxon>
        <taxon>Spermatophyta</taxon>
        <taxon>Magnoliopsida</taxon>
        <taxon>eudicotyledons</taxon>
        <taxon>Gunneridae</taxon>
        <taxon>Pentapetalae</taxon>
        <taxon>rosids</taxon>
        <taxon>malvids</taxon>
        <taxon>Malvales</taxon>
        <taxon>Malvaceae</taxon>
        <taxon>Malvoideae</taxon>
        <taxon>Gossypium</taxon>
    </lineage>
</organism>
<dbReference type="InterPro" id="IPR046796">
    <property type="entry name" value="Transposase_32_dom"/>
</dbReference>
<keyword evidence="3" id="KW-1185">Reference proteome</keyword>